<dbReference type="InterPro" id="IPR051419">
    <property type="entry name" value="Lys/N-term_MeTrsfase_sf"/>
</dbReference>
<dbReference type="Pfam" id="PF08241">
    <property type="entry name" value="Methyltransf_11"/>
    <property type="match status" value="1"/>
</dbReference>
<keyword evidence="3" id="KW-0808">Transferase</keyword>
<gene>
    <name evidence="5" type="primary">METTL12</name>
    <name evidence="5" type="ORF">BLAG_LOCUS17759</name>
</gene>
<dbReference type="EMBL" id="OV696689">
    <property type="protein sequence ID" value="CAH1262885.1"/>
    <property type="molecule type" value="Genomic_DNA"/>
</dbReference>
<dbReference type="SUPFAM" id="SSF53335">
    <property type="entry name" value="S-adenosyl-L-methionine-dependent methyltransferases"/>
    <property type="match status" value="1"/>
</dbReference>
<dbReference type="Proteomes" id="UP000838412">
    <property type="component" value="Chromosome 4"/>
</dbReference>
<dbReference type="GO" id="GO:0008757">
    <property type="term" value="F:S-adenosylmethionine-dependent methyltransferase activity"/>
    <property type="evidence" value="ECO:0007669"/>
    <property type="project" value="InterPro"/>
</dbReference>
<evidence type="ECO:0000313" key="6">
    <source>
        <dbReference type="Proteomes" id="UP000838412"/>
    </source>
</evidence>
<dbReference type="PANTHER" id="PTHR12176">
    <property type="entry name" value="SAM-DEPENDENT METHYLTRANSFERASE SUPERFAMILY PROTEIN"/>
    <property type="match status" value="1"/>
</dbReference>
<dbReference type="GO" id="GO:0032259">
    <property type="term" value="P:methylation"/>
    <property type="evidence" value="ECO:0007669"/>
    <property type="project" value="UniProtKB-KW"/>
</dbReference>
<keyword evidence="2" id="KW-0489">Methyltransferase</keyword>
<evidence type="ECO:0000256" key="3">
    <source>
        <dbReference type="ARBA" id="ARBA00022679"/>
    </source>
</evidence>
<dbReference type="PANTHER" id="PTHR12176:SF83">
    <property type="entry name" value="CITRATE SYNTHASE-LYSINE N-METHYLTRANSFERASE CSKMT, MITOCHONDRIAL"/>
    <property type="match status" value="1"/>
</dbReference>
<sequence length="262" mass="29091">MTSPVGEMLACTSGRLLHVARVLACRAQVKRCLSSVSGSNNDDLANAMGKRATWENFYKTQSEQGTKQFDWFVGYEEVVDLVSPYLHKPGKSHRSHVVALDLGCGLSNVALKMCLSSEEPMRIVCADIVMTALETMRQQYQSARGVVRNSESHLLFTMADASQLPFKDRCFDVVLDKGTTDVIIRSSGGSDLAKTVVQESLRVLRCGGHLLQFSDEDPDVRLTLLNDVAIRDRATVTFKEISTPHGMEYFMYVVQKGSERTD</sequence>
<evidence type="ECO:0000259" key="4">
    <source>
        <dbReference type="Pfam" id="PF08241"/>
    </source>
</evidence>
<proteinExistence type="inferred from homology"/>
<dbReference type="InterPro" id="IPR029063">
    <property type="entry name" value="SAM-dependent_MTases_sf"/>
</dbReference>
<comment type="similarity">
    <text evidence="1">Belongs to the methyltransferase superfamily.</text>
</comment>
<organism evidence="5 6">
    <name type="scientific">Branchiostoma lanceolatum</name>
    <name type="common">Common lancelet</name>
    <name type="synonym">Amphioxus lanceolatum</name>
    <dbReference type="NCBI Taxonomy" id="7740"/>
    <lineage>
        <taxon>Eukaryota</taxon>
        <taxon>Metazoa</taxon>
        <taxon>Chordata</taxon>
        <taxon>Cephalochordata</taxon>
        <taxon>Leptocardii</taxon>
        <taxon>Amphioxiformes</taxon>
        <taxon>Branchiostomatidae</taxon>
        <taxon>Branchiostoma</taxon>
    </lineage>
</organism>
<keyword evidence="6" id="KW-1185">Reference proteome</keyword>
<dbReference type="Gene3D" id="3.40.50.150">
    <property type="entry name" value="Vaccinia Virus protein VP39"/>
    <property type="match status" value="1"/>
</dbReference>
<dbReference type="AlphaFoldDB" id="A0A8K0EQT8"/>
<evidence type="ECO:0000313" key="5">
    <source>
        <dbReference type="EMBL" id="CAH1262885.1"/>
    </source>
</evidence>
<dbReference type="InterPro" id="IPR013216">
    <property type="entry name" value="Methyltransf_11"/>
</dbReference>
<accession>A0A8K0EQT8</accession>
<evidence type="ECO:0000256" key="2">
    <source>
        <dbReference type="ARBA" id="ARBA00022603"/>
    </source>
</evidence>
<protein>
    <submittedName>
        <fullName evidence="5">METTL12 protein</fullName>
    </submittedName>
</protein>
<reference evidence="5" key="1">
    <citation type="submission" date="2022-01" db="EMBL/GenBank/DDBJ databases">
        <authorList>
            <person name="Braso-Vives M."/>
        </authorList>
    </citation>
    <scope>NUCLEOTIDE SEQUENCE</scope>
</reference>
<evidence type="ECO:0000256" key="1">
    <source>
        <dbReference type="ARBA" id="ARBA00008361"/>
    </source>
</evidence>
<dbReference type="OrthoDB" id="411785at2759"/>
<name>A0A8K0EQT8_BRALA</name>
<feature type="domain" description="Methyltransferase type 11" evidence="4">
    <location>
        <begin position="100"/>
        <end position="211"/>
    </location>
</feature>